<name>A0A8X7VN83_BRACI</name>
<feature type="compositionally biased region" description="Basic and acidic residues" evidence="1">
    <location>
        <begin position="63"/>
        <end position="100"/>
    </location>
</feature>
<feature type="compositionally biased region" description="Basic and acidic residues" evidence="1">
    <location>
        <begin position="321"/>
        <end position="334"/>
    </location>
</feature>
<feature type="compositionally biased region" description="Basic and acidic residues" evidence="1">
    <location>
        <begin position="183"/>
        <end position="196"/>
    </location>
</feature>
<dbReference type="EMBL" id="JAAMPC010000004">
    <property type="protein sequence ID" value="KAG2314329.1"/>
    <property type="molecule type" value="Genomic_DNA"/>
</dbReference>
<evidence type="ECO:0000256" key="1">
    <source>
        <dbReference type="SAM" id="MobiDB-lite"/>
    </source>
</evidence>
<feature type="compositionally biased region" description="Polar residues" evidence="1">
    <location>
        <begin position="447"/>
        <end position="460"/>
    </location>
</feature>
<feature type="compositionally biased region" description="Polar residues" evidence="1">
    <location>
        <begin position="128"/>
        <end position="151"/>
    </location>
</feature>
<feature type="compositionally biased region" description="Basic residues" evidence="1">
    <location>
        <begin position="383"/>
        <end position="393"/>
    </location>
</feature>
<comment type="caution">
    <text evidence="2">The sequence shown here is derived from an EMBL/GenBank/DDBJ whole genome shotgun (WGS) entry which is preliminary data.</text>
</comment>
<evidence type="ECO:0000313" key="2">
    <source>
        <dbReference type="EMBL" id="KAG2314329.1"/>
    </source>
</evidence>
<reference evidence="2 3" key="1">
    <citation type="submission" date="2020-02" db="EMBL/GenBank/DDBJ databases">
        <authorList>
            <person name="Ma Q."/>
            <person name="Huang Y."/>
            <person name="Song X."/>
            <person name="Pei D."/>
        </authorList>
    </citation>
    <scope>NUCLEOTIDE SEQUENCE [LARGE SCALE GENOMIC DNA]</scope>
    <source>
        <strain evidence="2">Sxm20200214</strain>
        <tissue evidence="2">Leaf</tissue>
    </source>
</reference>
<organism evidence="2 3">
    <name type="scientific">Brassica carinata</name>
    <name type="common">Ethiopian mustard</name>
    <name type="synonym">Abyssinian cabbage</name>
    <dbReference type="NCBI Taxonomy" id="52824"/>
    <lineage>
        <taxon>Eukaryota</taxon>
        <taxon>Viridiplantae</taxon>
        <taxon>Streptophyta</taxon>
        <taxon>Embryophyta</taxon>
        <taxon>Tracheophyta</taxon>
        <taxon>Spermatophyta</taxon>
        <taxon>Magnoliopsida</taxon>
        <taxon>eudicotyledons</taxon>
        <taxon>Gunneridae</taxon>
        <taxon>Pentapetalae</taxon>
        <taxon>rosids</taxon>
        <taxon>malvids</taxon>
        <taxon>Brassicales</taxon>
        <taxon>Brassicaceae</taxon>
        <taxon>Brassiceae</taxon>
        <taxon>Brassica</taxon>
    </lineage>
</organism>
<proteinExistence type="predicted"/>
<evidence type="ECO:0000313" key="3">
    <source>
        <dbReference type="Proteomes" id="UP000886595"/>
    </source>
</evidence>
<dbReference type="AlphaFoldDB" id="A0A8X7VN83"/>
<feature type="region of interest" description="Disordered" evidence="1">
    <location>
        <begin position="277"/>
        <end position="483"/>
    </location>
</feature>
<accession>A0A8X7VN83</accession>
<gene>
    <name evidence="2" type="ORF">Bca52824_017451</name>
</gene>
<dbReference type="Proteomes" id="UP000886595">
    <property type="component" value="Unassembled WGS sequence"/>
</dbReference>
<dbReference type="OrthoDB" id="1112114at2759"/>
<feature type="compositionally biased region" description="Low complexity" evidence="1">
    <location>
        <begin position="293"/>
        <end position="306"/>
    </location>
</feature>
<feature type="compositionally biased region" description="Basic and acidic residues" evidence="1">
    <location>
        <begin position="153"/>
        <end position="164"/>
    </location>
</feature>
<protein>
    <submittedName>
        <fullName evidence="2">Uncharacterized protein</fullName>
    </submittedName>
</protein>
<feature type="compositionally biased region" description="Basic and acidic residues" evidence="1">
    <location>
        <begin position="429"/>
        <end position="446"/>
    </location>
</feature>
<sequence length="483" mass="54739">MTTRYTATEKGKYQMREEQNNNNHCSYCFSLLHSRRNCPRKREEEAAEIQTQRQVPEENYLESDTKRSYQSERIGRVQSKERKDTDHFVFQARVDRHGKPFGESVRTRQTRVPPPIPAKNAENPPKPTGNQKATYEGSQHYSSPQFTQNRHFNPRDSKRGRDLFPQRSQGQWRPKLSVEPEENSTRAEGRLNHTPREPTASETLQINTNGARIRSMEEVMEELHETKRQYLSCPDPVEAAARRQRVLQGDATGQMEETAASIIAAETRRHALIALSMGSESNPNTPPPNQGFPLNDLPLTDPLDNLSPQSKEGGEINETIAQRDSRDSDTERTPQRSVEIPAKLKSIVISPNPDQEQEETSLIPQEPVEQPREEDTLQEFQNKVKRRAKKSTQTRHSGNSPNILRGASSKKRNILQIHHSPARGAASPKGDHLTTKRRKATIDKDTAGTSNTTRSQTGNPPINLIPARTKRSSDFRASQHLAP</sequence>
<feature type="region of interest" description="Disordered" evidence="1">
    <location>
        <begin position="48"/>
        <end position="197"/>
    </location>
</feature>
<keyword evidence="3" id="KW-1185">Reference proteome</keyword>